<dbReference type="GO" id="GO:0009103">
    <property type="term" value="P:lipopolysaccharide biosynthetic process"/>
    <property type="evidence" value="ECO:0007669"/>
    <property type="project" value="TreeGrafter"/>
</dbReference>
<name>A0A9X2LBH7_9PROT</name>
<feature type="transmembrane region" description="Helical" evidence="1">
    <location>
        <begin position="277"/>
        <end position="295"/>
    </location>
</feature>
<dbReference type="Proteomes" id="UP001142610">
    <property type="component" value="Unassembled WGS sequence"/>
</dbReference>
<keyword evidence="4" id="KW-0808">Transferase</keyword>
<gene>
    <name evidence="4" type="ORF">NOG11_14835</name>
</gene>
<dbReference type="InterPro" id="IPR002656">
    <property type="entry name" value="Acyl_transf_3_dom"/>
</dbReference>
<evidence type="ECO:0000313" key="4">
    <source>
        <dbReference type="EMBL" id="MCQ8186655.1"/>
    </source>
</evidence>
<keyword evidence="1" id="KW-0472">Membrane</keyword>
<dbReference type="PANTHER" id="PTHR23028:SF53">
    <property type="entry name" value="ACYL_TRANSF_3 DOMAIN-CONTAINING PROTEIN"/>
    <property type="match status" value="1"/>
</dbReference>
<feature type="transmembrane region" description="Helical" evidence="1">
    <location>
        <begin position="247"/>
        <end position="265"/>
    </location>
</feature>
<evidence type="ECO:0000313" key="5">
    <source>
        <dbReference type="Proteomes" id="UP001142610"/>
    </source>
</evidence>
<feature type="transmembrane region" description="Helical" evidence="1">
    <location>
        <begin position="315"/>
        <end position="332"/>
    </location>
</feature>
<keyword evidence="1" id="KW-0812">Transmembrane</keyword>
<keyword evidence="5" id="KW-1185">Reference proteome</keyword>
<dbReference type="GO" id="GO:0016747">
    <property type="term" value="F:acyltransferase activity, transferring groups other than amino-acyl groups"/>
    <property type="evidence" value="ECO:0007669"/>
    <property type="project" value="InterPro"/>
</dbReference>
<feature type="transmembrane region" description="Helical" evidence="1">
    <location>
        <begin position="12"/>
        <end position="30"/>
    </location>
</feature>
<feature type="transmembrane region" description="Helical" evidence="1">
    <location>
        <begin position="36"/>
        <end position="56"/>
    </location>
</feature>
<organism evidence="4 5">
    <name type="scientific">Parvularcula maris</name>
    <dbReference type="NCBI Taxonomy" id="2965077"/>
    <lineage>
        <taxon>Bacteria</taxon>
        <taxon>Pseudomonadati</taxon>
        <taxon>Pseudomonadota</taxon>
        <taxon>Alphaproteobacteria</taxon>
        <taxon>Parvularculales</taxon>
        <taxon>Parvularculaceae</taxon>
        <taxon>Parvularcula</taxon>
    </lineage>
</organism>
<feature type="transmembrane region" description="Helical" evidence="1">
    <location>
        <begin position="77"/>
        <end position="95"/>
    </location>
</feature>
<sequence length="655" mass="70668">MNNTLSGYRADIDGLRAVAVLLVIFFHLGTGWFPGGYVGVDVFFVISGFLITKIIAAEIDLGKFTYASFYARRARRLFPALYVMIAAVLVGGLFFQLPNDFVTIGQTAISAVLFSANIYFWRNTDYFSPEAEFNPLLHTWSLSVEEQFYLVVPVFLLLLARFKAPKLPFLAAAAVASFVLSVVSIQISEWAAYYLLPSRAWQLLCGSLLALSVTTTGPATKLSEAGGWVGIAAILWASLMFSSQTPYPGVAGLFPTLGTAAVIYAGGREGSGIGRLIGNPIMVAIGLASYSLYLWHWPVLAFLRAYQSSAHLGAPAQLLAFALTMVLGFASWRFVEQPFRNKKVFSDGSIGRLAVGCSAALLVCAVVVIGASGFPERMTEDGRRSASLAPELVLRDPCLGIDPDQVAVSACYREGQRSGIVLYGDSHAAALAQVKNTFAGRSIGFVGRVGCPPLLGVRRLGYSGSALCTASVEKITELLANDPSVHTVIINSRWALAAEGTRFGGEGGSLYRLVDDEQQVAGEDNHDVVARGLERTLDRLLAGGKKVLLVGPVPEVGANVPKTMARRELAGTKRDIRPETAAFFERQRETLAILEKASERPGVEVFYPHAEFCGDLRCDIEKGGKPLYLDDDHVSETGAWLVAEGLAAQYPELLR</sequence>
<evidence type="ECO:0000259" key="2">
    <source>
        <dbReference type="Pfam" id="PF01757"/>
    </source>
</evidence>
<feature type="transmembrane region" description="Helical" evidence="1">
    <location>
        <begin position="167"/>
        <end position="187"/>
    </location>
</feature>
<dbReference type="GO" id="GO:0016020">
    <property type="term" value="C:membrane"/>
    <property type="evidence" value="ECO:0007669"/>
    <property type="project" value="TreeGrafter"/>
</dbReference>
<dbReference type="PANTHER" id="PTHR23028">
    <property type="entry name" value="ACETYLTRANSFERASE"/>
    <property type="match status" value="1"/>
</dbReference>
<protein>
    <submittedName>
        <fullName evidence="4">Acyltransferase</fullName>
    </submittedName>
</protein>
<evidence type="ECO:0000259" key="3">
    <source>
        <dbReference type="Pfam" id="PF19040"/>
    </source>
</evidence>
<dbReference type="EMBL" id="JANIBC010000035">
    <property type="protein sequence ID" value="MCQ8186655.1"/>
    <property type="molecule type" value="Genomic_DNA"/>
</dbReference>
<dbReference type="AlphaFoldDB" id="A0A9X2LBH7"/>
<feature type="domain" description="SGNH" evidence="3">
    <location>
        <begin position="409"/>
        <end position="644"/>
    </location>
</feature>
<dbReference type="Pfam" id="PF01757">
    <property type="entry name" value="Acyl_transf_3"/>
    <property type="match status" value="1"/>
</dbReference>
<reference evidence="4" key="1">
    <citation type="submission" date="2022-07" db="EMBL/GenBank/DDBJ databases">
        <title>Parvularcula maris sp. nov., an algicidal bacterium isolated from seawater.</title>
        <authorList>
            <person name="Li F."/>
        </authorList>
    </citation>
    <scope>NUCLEOTIDE SEQUENCE</scope>
    <source>
        <strain evidence="4">BGMRC 0090</strain>
    </source>
</reference>
<feature type="transmembrane region" description="Helical" evidence="1">
    <location>
        <begin position="101"/>
        <end position="121"/>
    </location>
</feature>
<evidence type="ECO:0000256" key="1">
    <source>
        <dbReference type="SAM" id="Phobius"/>
    </source>
</evidence>
<accession>A0A9X2LBH7</accession>
<dbReference type="InterPro" id="IPR043968">
    <property type="entry name" value="SGNH"/>
</dbReference>
<dbReference type="Pfam" id="PF19040">
    <property type="entry name" value="SGNH"/>
    <property type="match status" value="1"/>
</dbReference>
<keyword evidence="1" id="KW-1133">Transmembrane helix</keyword>
<proteinExistence type="predicted"/>
<feature type="domain" description="Acyltransferase 3" evidence="2">
    <location>
        <begin position="10"/>
        <end position="330"/>
    </location>
</feature>
<dbReference type="InterPro" id="IPR050879">
    <property type="entry name" value="Acyltransferase_3"/>
</dbReference>
<keyword evidence="4" id="KW-0012">Acyltransferase</keyword>
<comment type="caution">
    <text evidence="4">The sequence shown here is derived from an EMBL/GenBank/DDBJ whole genome shotgun (WGS) entry which is preliminary data.</text>
</comment>
<feature type="transmembrane region" description="Helical" evidence="1">
    <location>
        <begin position="353"/>
        <end position="374"/>
    </location>
</feature>
<dbReference type="RefSeq" id="WP_256620596.1">
    <property type="nucleotide sequence ID" value="NZ_JANIBC010000035.1"/>
</dbReference>